<gene>
    <name evidence="2" type="ORF">UTRI_06254_B</name>
</gene>
<sequence length="189" mass="20703">MRFNQLSSTLIFLLSCSLSAVFAGGFNYHNSPGYGMQELPITLKNVLRRSTNLPSTYPYATIEEVRVGSHHPLTRQLSGIFKSIPVDKPSLINLGPLEFNGERNTAFAVPIEPTGVSLGADETLFALFSAHEAQGSQSKVDLHSVGFVKSRFVDDIESTLEQGSANLRHVEKGTVLSPNELIRYISEAH</sequence>
<feature type="chain" id="PRO_5023022914" evidence="1">
    <location>
        <begin position="24"/>
        <end position="189"/>
    </location>
</feature>
<feature type="signal peptide" evidence="1">
    <location>
        <begin position="1"/>
        <end position="23"/>
    </location>
</feature>
<evidence type="ECO:0000313" key="3">
    <source>
        <dbReference type="Proteomes" id="UP000324022"/>
    </source>
</evidence>
<organism evidence="2 3">
    <name type="scientific">Ustilago trichophora</name>
    <dbReference type="NCBI Taxonomy" id="86804"/>
    <lineage>
        <taxon>Eukaryota</taxon>
        <taxon>Fungi</taxon>
        <taxon>Dikarya</taxon>
        <taxon>Basidiomycota</taxon>
        <taxon>Ustilaginomycotina</taxon>
        <taxon>Ustilaginomycetes</taxon>
        <taxon>Ustilaginales</taxon>
        <taxon>Ustilaginaceae</taxon>
        <taxon>Ustilago</taxon>
    </lineage>
</organism>
<proteinExistence type="predicted"/>
<evidence type="ECO:0000256" key="1">
    <source>
        <dbReference type="SAM" id="SignalP"/>
    </source>
</evidence>
<dbReference type="AlphaFoldDB" id="A0A5C3EHC1"/>
<reference evidence="2 3" key="1">
    <citation type="submission" date="2018-03" db="EMBL/GenBank/DDBJ databases">
        <authorList>
            <person name="Guldener U."/>
        </authorList>
    </citation>
    <scope>NUCLEOTIDE SEQUENCE [LARGE SCALE GENOMIC DNA]</scope>
    <source>
        <strain evidence="2 3">NBRC100155</strain>
    </source>
</reference>
<name>A0A5C3EHC1_9BASI</name>
<accession>A0A5C3EHC1</accession>
<dbReference type="Proteomes" id="UP000324022">
    <property type="component" value="Unassembled WGS sequence"/>
</dbReference>
<keyword evidence="3" id="KW-1185">Reference proteome</keyword>
<dbReference type="EMBL" id="OOIN01000030">
    <property type="protein sequence ID" value="SPO29948.1"/>
    <property type="molecule type" value="Genomic_DNA"/>
</dbReference>
<protein>
    <submittedName>
        <fullName evidence="2">Uncharacterized protein</fullName>
    </submittedName>
</protein>
<evidence type="ECO:0000313" key="2">
    <source>
        <dbReference type="EMBL" id="SPO29948.1"/>
    </source>
</evidence>
<dbReference type="PROSITE" id="PS51257">
    <property type="entry name" value="PROKAR_LIPOPROTEIN"/>
    <property type="match status" value="1"/>
</dbReference>
<keyword evidence="1" id="KW-0732">Signal</keyword>